<dbReference type="AlphaFoldDB" id="A0A9P9YV33"/>
<comment type="caution">
    <text evidence="2">The sequence shown here is derived from an EMBL/GenBank/DDBJ whole genome shotgun (WGS) entry which is preliminary data.</text>
</comment>
<feature type="transmembrane region" description="Helical" evidence="1">
    <location>
        <begin position="59"/>
        <end position="79"/>
    </location>
</feature>
<evidence type="ECO:0000256" key="1">
    <source>
        <dbReference type="SAM" id="Phobius"/>
    </source>
</evidence>
<organism evidence="2 3">
    <name type="scientific">Drosophila gunungcola</name>
    <name type="common">fruit fly</name>
    <dbReference type="NCBI Taxonomy" id="103775"/>
    <lineage>
        <taxon>Eukaryota</taxon>
        <taxon>Metazoa</taxon>
        <taxon>Ecdysozoa</taxon>
        <taxon>Arthropoda</taxon>
        <taxon>Hexapoda</taxon>
        <taxon>Insecta</taxon>
        <taxon>Pterygota</taxon>
        <taxon>Neoptera</taxon>
        <taxon>Endopterygota</taxon>
        <taxon>Diptera</taxon>
        <taxon>Brachycera</taxon>
        <taxon>Muscomorpha</taxon>
        <taxon>Ephydroidea</taxon>
        <taxon>Drosophilidae</taxon>
        <taxon>Drosophila</taxon>
        <taxon>Sophophora</taxon>
    </lineage>
</organism>
<dbReference type="OrthoDB" id="419711at2759"/>
<evidence type="ECO:0000313" key="2">
    <source>
        <dbReference type="EMBL" id="KAI8043631.1"/>
    </source>
</evidence>
<dbReference type="InterPro" id="IPR049352">
    <property type="entry name" value="Rost"/>
</dbReference>
<dbReference type="EMBL" id="JAMKOV010000002">
    <property type="protein sequence ID" value="KAI8043631.1"/>
    <property type="molecule type" value="Genomic_DNA"/>
</dbReference>
<feature type="transmembrane region" description="Helical" evidence="1">
    <location>
        <begin position="168"/>
        <end position="186"/>
    </location>
</feature>
<sequence>MWRLRAGIEPESSSGFRQKPLSLSEEFRWQRFGLKHHSPHDFLRSQWQSKPKSPYFLTYRWLLVGFFGTGVISYTIKYYHNGLCFIYLTNWGFILCGITSLTGAILVSVYHCKPETWVPPSCLIKTYWACYWTNLPLACLIAITYWRAIYPNDRLPTNLARVSGLYNIWTHLLPPTFFTIDHFVVAQPARLLHFVYPVAFGLSYGVFTLIYYSLGGRNINGRHYIYSFLDYEKPKIVCGTVAGLSLMMVSLCTLQYGGYRLRTFIARKWGKLQ</sequence>
<name>A0A9P9YV33_9MUSC</name>
<proteinExistence type="predicted"/>
<keyword evidence="1" id="KW-1133">Transmembrane helix</keyword>
<evidence type="ECO:0000313" key="3">
    <source>
        <dbReference type="Proteomes" id="UP001059596"/>
    </source>
</evidence>
<gene>
    <name evidence="2" type="ORF">M5D96_004964</name>
</gene>
<accession>A0A9P9YV33</accession>
<feature type="transmembrane region" description="Helical" evidence="1">
    <location>
        <begin position="128"/>
        <end position="148"/>
    </location>
</feature>
<dbReference type="PANTHER" id="PTHR12242:SF46">
    <property type="entry name" value="IP08657P-RELATED"/>
    <property type="match status" value="1"/>
</dbReference>
<dbReference type="Pfam" id="PF21534">
    <property type="entry name" value="Rost"/>
    <property type="match status" value="1"/>
</dbReference>
<dbReference type="Proteomes" id="UP001059596">
    <property type="component" value="Unassembled WGS sequence"/>
</dbReference>
<reference evidence="2" key="1">
    <citation type="journal article" date="2023" name="Genome Biol. Evol.">
        <title>Long-read-based Genome Assembly of Drosophila gunungcola Reveals Fewer Chemosensory Genes in Flower-breeding Species.</title>
        <authorList>
            <person name="Negi A."/>
            <person name="Liao B.Y."/>
            <person name="Yeh S.D."/>
        </authorList>
    </citation>
    <scope>NUCLEOTIDE SEQUENCE</scope>
    <source>
        <strain evidence="2">Sukarami</strain>
    </source>
</reference>
<feature type="transmembrane region" description="Helical" evidence="1">
    <location>
        <begin position="85"/>
        <end position="107"/>
    </location>
</feature>
<protein>
    <recommendedName>
        <fullName evidence="4">Protein rolling stone</fullName>
    </recommendedName>
</protein>
<dbReference type="GO" id="GO:0016020">
    <property type="term" value="C:membrane"/>
    <property type="evidence" value="ECO:0007669"/>
    <property type="project" value="TreeGrafter"/>
</dbReference>
<evidence type="ECO:0008006" key="4">
    <source>
        <dbReference type="Google" id="ProtNLM"/>
    </source>
</evidence>
<dbReference type="PANTHER" id="PTHR12242">
    <property type="entry name" value="OS02G0130600 PROTEIN-RELATED"/>
    <property type="match status" value="1"/>
</dbReference>
<feature type="transmembrane region" description="Helical" evidence="1">
    <location>
        <begin position="234"/>
        <end position="259"/>
    </location>
</feature>
<feature type="transmembrane region" description="Helical" evidence="1">
    <location>
        <begin position="193"/>
        <end position="214"/>
    </location>
</feature>
<keyword evidence="1" id="KW-0812">Transmembrane</keyword>
<keyword evidence="1" id="KW-0472">Membrane</keyword>
<keyword evidence="3" id="KW-1185">Reference proteome</keyword>